<evidence type="ECO:0000256" key="4">
    <source>
        <dbReference type="ARBA" id="ARBA00023204"/>
    </source>
</evidence>
<dbReference type="Gene3D" id="3.40.1170.60">
    <property type="match status" value="1"/>
</dbReference>
<dbReference type="InterPro" id="IPR043502">
    <property type="entry name" value="DNA/RNA_pol_sf"/>
</dbReference>
<proteinExistence type="inferred from homology"/>
<gene>
    <name evidence="7" type="ORF">H8S08_07585</name>
</gene>
<dbReference type="InterPro" id="IPR050116">
    <property type="entry name" value="DNA_polymerase-Y"/>
</dbReference>
<keyword evidence="4" id="KW-0234">DNA repair</keyword>
<dbReference type="PANTHER" id="PTHR11076:SF34">
    <property type="entry name" value="PROTEIN UMUC"/>
    <property type="match status" value="1"/>
</dbReference>
<dbReference type="RefSeq" id="WP_118656139.1">
    <property type="nucleotide sequence ID" value="NZ_JACOOK010000003.1"/>
</dbReference>
<dbReference type="Pfam" id="PF11798">
    <property type="entry name" value="IMS_HHH"/>
    <property type="match status" value="1"/>
</dbReference>
<dbReference type="PANTHER" id="PTHR11076">
    <property type="entry name" value="DNA REPAIR POLYMERASE UMUC / TRANSFERASE FAMILY MEMBER"/>
    <property type="match status" value="1"/>
</dbReference>
<comment type="similarity">
    <text evidence="1">Belongs to the DNA polymerase type-Y family.</text>
</comment>
<protein>
    <submittedName>
        <fullName evidence="7">Y-family DNA polymerase</fullName>
    </submittedName>
</protein>
<keyword evidence="3" id="KW-0741">SOS mutagenesis</keyword>
<dbReference type="EMBL" id="JACOOK010000003">
    <property type="protein sequence ID" value="MBC5616879.1"/>
    <property type="molecule type" value="Genomic_DNA"/>
</dbReference>
<dbReference type="InterPro" id="IPR025188">
    <property type="entry name" value="DUF4113"/>
</dbReference>
<dbReference type="Gene3D" id="1.10.150.20">
    <property type="entry name" value="5' to 3' exonuclease, C-terminal subdomain"/>
    <property type="match status" value="1"/>
</dbReference>
<dbReference type="InterPro" id="IPR017961">
    <property type="entry name" value="DNA_pol_Y-fam_little_finger"/>
</dbReference>
<dbReference type="PROSITE" id="PS50173">
    <property type="entry name" value="UMUC"/>
    <property type="match status" value="1"/>
</dbReference>
<evidence type="ECO:0000313" key="7">
    <source>
        <dbReference type="EMBL" id="MBC5616879.1"/>
    </source>
</evidence>
<keyword evidence="8" id="KW-1185">Reference proteome</keyword>
<name>A0ABR7CMS0_9BACT</name>
<dbReference type="InterPro" id="IPR043128">
    <property type="entry name" value="Rev_trsase/Diguanyl_cyclase"/>
</dbReference>
<dbReference type="Pfam" id="PF00817">
    <property type="entry name" value="IMS"/>
    <property type="match status" value="1"/>
</dbReference>
<keyword evidence="2" id="KW-0227">DNA damage</keyword>
<reference evidence="7 8" key="1">
    <citation type="submission" date="2020-08" db="EMBL/GenBank/DDBJ databases">
        <title>Genome public.</title>
        <authorList>
            <person name="Liu C."/>
            <person name="Sun Q."/>
        </authorList>
    </citation>
    <scope>NUCLEOTIDE SEQUENCE [LARGE SCALE GENOMIC DNA]</scope>
    <source>
        <strain evidence="7 8">New-7</strain>
    </source>
</reference>
<accession>A0ABR7CMS0</accession>
<dbReference type="Pfam" id="PF13438">
    <property type="entry name" value="DUF4113"/>
    <property type="match status" value="1"/>
</dbReference>
<dbReference type="InterPro" id="IPR024728">
    <property type="entry name" value="PolY_HhH_motif"/>
</dbReference>
<sequence>MVGICDANNFYISCERVFNPALNGRPAVVLSNNDRCIIARSNEAKAIGLKMGQPIYQVRDTLRTYNVALCSPNFPLYQDMSDRMQAILKRFAPTIVYSIDEAFLDFRGFDPGKLDALGHTISRTVRHSTGLPVSIGIAPTKTLAKIASKLCKKYPKLNGCCLMHKAEDIEKVLKKFPVGDVWGIGPRYEKMLNAAGVNTAYDFTQMPPQWVRKKMSVVGLRTWKELRGEPCIEIDEIAPDKQHICTSRSFPSEVSDFDMLHTAVASFTATCAEKLRRQKSVCGELYVFIYTDWHKEQSQSFERRIVKLVTPTDSTLELTAMAADALRQIYRSGFGYKKAGVILGDISPRTGVQVSLFDPIDRGKHSRLMSVMDDLNRKQGRGTVGVAAGRHKLLETVHEHLSRQFTTDINDILKVKAKD</sequence>
<dbReference type="CDD" id="cd01700">
    <property type="entry name" value="PolY_Pol_V_umuC"/>
    <property type="match status" value="1"/>
</dbReference>
<evidence type="ECO:0000259" key="6">
    <source>
        <dbReference type="PROSITE" id="PS50173"/>
    </source>
</evidence>
<dbReference type="Pfam" id="PF11799">
    <property type="entry name" value="IMS_C"/>
    <property type="match status" value="1"/>
</dbReference>
<evidence type="ECO:0000256" key="2">
    <source>
        <dbReference type="ARBA" id="ARBA00022763"/>
    </source>
</evidence>
<comment type="caution">
    <text evidence="7">The sequence shown here is derived from an EMBL/GenBank/DDBJ whole genome shotgun (WGS) entry which is preliminary data.</text>
</comment>
<organism evidence="7 8">
    <name type="scientific">Alistipes hominis</name>
    <dbReference type="NCBI Taxonomy" id="2763015"/>
    <lineage>
        <taxon>Bacteria</taxon>
        <taxon>Pseudomonadati</taxon>
        <taxon>Bacteroidota</taxon>
        <taxon>Bacteroidia</taxon>
        <taxon>Bacteroidales</taxon>
        <taxon>Rikenellaceae</taxon>
        <taxon>Alistipes</taxon>
    </lineage>
</organism>
<evidence type="ECO:0000256" key="5">
    <source>
        <dbReference type="ARBA" id="ARBA00023236"/>
    </source>
</evidence>
<dbReference type="SUPFAM" id="SSF56672">
    <property type="entry name" value="DNA/RNA polymerases"/>
    <property type="match status" value="1"/>
</dbReference>
<evidence type="ECO:0000256" key="1">
    <source>
        <dbReference type="ARBA" id="ARBA00010945"/>
    </source>
</evidence>
<feature type="domain" description="UmuC" evidence="6">
    <location>
        <begin position="2"/>
        <end position="185"/>
    </location>
</feature>
<dbReference type="Gene3D" id="3.30.70.270">
    <property type="match status" value="1"/>
</dbReference>
<evidence type="ECO:0000256" key="3">
    <source>
        <dbReference type="ARBA" id="ARBA00023199"/>
    </source>
</evidence>
<dbReference type="InterPro" id="IPR001126">
    <property type="entry name" value="UmuC"/>
</dbReference>
<keyword evidence="5" id="KW-0742">SOS response</keyword>
<dbReference type="Proteomes" id="UP000636891">
    <property type="component" value="Unassembled WGS sequence"/>
</dbReference>
<evidence type="ECO:0000313" key="8">
    <source>
        <dbReference type="Proteomes" id="UP000636891"/>
    </source>
</evidence>